<feature type="compositionally biased region" description="Low complexity" evidence="1">
    <location>
        <begin position="1"/>
        <end position="13"/>
    </location>
</feature>
<name>A0ABN2GL37_9ACTN</name>
<proteinExistence type="predicted"/>
<accession>A0ABN2GL37</accession>
<protein>
    <submittedName>
        <fullName evidence="2">Uncharacterized protein</fullName>
    </submittedName>
</protein>
<keyword evidence="3" id="KW-1185">Reference proteome</keyword>
<evidence type="ECO:0000313" key="2">
    <source>
        <dbReference type="EMBL" id="GAA1673069.1"/>
    </source>
</evidence>
<comment type="caution">
    <text evidence="2">The sequence shown here is derived from an EMBL/GenBank/DDBJ whole genome shotgun (WGS) entry which is preliminary data.</text>
</comment>
<feature type="region of interest" description="Disordered" evidence="1">
    <location>
        <begin position="1"/>
        <end position="35"/>
    </location>
</feature>
<evidence type="ECO:0000256" key="1">
    <source>
        <dbReference type="SAM" id="MobiDB-lite"/>
    </source>
</evidence>
<dbReference type="EMBL" id="BAAANY010000008">
    <property type="protein sequence ID" value="GAA1673069.1"/>
    <property type="molecule type" value="Genomic_DNA"/>
</dbReference>
<organism evidence="2 3">
    <name type="scientific">Fodinicola feengrottensis</name>
    <dbReference type="NCBI Taxonomy" id="435914"/>
    <lineage>
        <taxon>Bacteria</taxon>
        <taxon>Bacillati</taxon>
        <taxon>Actinomycetota</taxon>
        <taxon>Actinomycetes</taxon>
        <taxon>Mycobacteriales</taxon>
        <taxon>Fodinicola</taxon>
    </lineage>
</organism>
<gene>
    <name evidence="2" type="ORF">GCM10009765_22980</name>
</gene>
<reference evidence="2 3" key="1">
    <citation type="journal article" date="2019" name="Int. J. Syst. Evol. Microbiol.">
        <title>The Global Catalogue of Microorganisms (GCM) 10K type strain sequencing project: providing services to taxonomists for standard genome sequencing and annotation.</title>
        <authorList>
            <consortium name="The Broad Institute Genomics Platform"/>
            <consortium name="The Broad Institute Genome Sequencing Center for Infectious Disease"/>
            <person name="Wu L."/>
            <person name="Ma J."/>
        </authorList>
    </citation>
    <scope>NUCLEOTIDE SEQUENCE [LARGE SCALE GENOMIC DNA]</scope>
    <source>
        <strain evidence="2 3">JCM 14718</strain>
    </source>
</reference>
<sequence>MAGGTTAAAASPGPTKPAPPNRPRSAVSPADTREQVVSGVVQVRAGQDYGVEKDCPPGMLATSGGESNDSNAGVTLIDTYAYNGGASWLVSVRNDSTTTAQITVYAVCFSGLTNYHLVTSVNTVVSGNFEAAQADCRNGQLLGGGGWSDSWTVDLTGSAEEYVTEWGYAVVNHGSTNASITAQAICGDGINNYQHIDGGDKHFGVAGYAVESVSCPAGTVVVSGSGEADYGNHVERITDSYPASNQTWYLYAKNDSQTTEGLMNTLLICGS</sequence>
<evidence type="ECO:0000313" key="3">
    <source>
        <dbReference type="Proteomes" id="UP001500618"/>
    </source>
</evidence>
<dbReference type="Proteomes" id="UP001500618">
    <property type="component" value="Unassembled WGS sequence"/>
</dbReference>